<feature type="compositionally biased region" description="Low complexity" evidence="1">
    <location>
        <begin position="1"/>
        <end position="18"/>
    </location>
</feature>
<dbReference type="RefSeq" id="XP_021883602.1">
    <property type="nucleotide sequence ID" value="XM_022023423.1"/>
</dbReference>
<dbReference type="Proteomes" id="UP000193648">
    <property type="component" value="Unassembled WGS sequence"/>
</dbReference>
<sequence length="138" mass="14838">MMSPGTATGAGASIAGSSPPLPHQQYHPYDQAMYDQTMYDQTIYDRAIFDQAQHMSMSSSGATVPDYGQYRYAQASPTPVLSNHQVNGSGAYDSGVHDAIIGGHVHGSGAQGGHPIAHPYTSQDYSGHDDHFLRELRE</sequence>
<keyword evidence="3" id="KW-1185">Reference proteome</keyword>
<gene>
    <name evidence="2" type="ORF">BCR41DRAFT_349183</name>
</gene>
<organism evidence="2 3">
    <name type="scientific">Lobosporangium transversale</name>
    <dbReference type="NCBI Taxonomy" id="64571"/>
    <lineage>
        <taxon>Eukaryota</taxon>
        <taxon>Fungi</taxon>
        <taxon>Fungi incertae sedis</taxon>
        <taxon>Mucoromycota</taxon>
        <taxon>Mortierellomycotina</taxon>
        <taxon>Mortierellomycetes</taxon>
        <taxon>Mortierellales</taxon>
        <taxon>Mortierellaceae</taxon>
        <taxon>Lobosporangium</taxon>
    </lineage>
</organism>
<evidence type="ECO:0000256" key="1">
    <source>
        <dbReference type="SAM" id="MobiDB-lite"/>
    </source>
</evidence>
<comment type="caution">
    <text evidence="2">The sequence shown here is derived from an EMBL/GenBank/DDBJ whole genome shotgun (WGS) entry which is preliminary data.</text>
</comment>
<dbReference type="InParanoid" id="A0A1Y2GU92"/>
<feature type="region of interest" description="Disordered" evidence="1">
    <location>
        <begin position="1"/>
        <end position="27"/>
    </location>
</feature>
<evidence type="ECO:0000313" key="3">
    <source>
        <dbReference type="Proteomes" id="UP000193648"/>
    </source>
</evidence>
<dbReference type="AlphaFoldDB" id="A0A1Y2GU92"/>
<accession>A0A1Y2GU92</accession>
<reference evidence="2 3" key="1">
    <citation type="submission" date="2016-07" db="EMBL/GenBank/DDBJ databases">
        <title>Pervasive Adenine N6-methylation of Active Genes in Fungi.</title>
        <authorList>
            <consortium name="DOE Joint Genome Institute"/>
            <person name="Mondo S.J."/>
            <person name="Dannebaum R.O."/>
            <person name="Kuo R.C."/>
            <person name="Labutti K."/>
            <person name="Haridas S."/>
            <person name="Kuo A."/>
            <person name="Salamov A."/>
            <person name="Ahrendt S.R."/>
            <person name="Lipzen A."/>
            <person name="Sullivan W."/>
            <person name="Andreopoulos W.B."/>
            <person name="Clum A."/>
            <person name="Lindquist E."/>
            <person name="Daum C."/>
            <person name="Ramamoorthy G.K."/>
            <person name="Gryganskyi A."/>
            <person name="Culley D."/>
            <person name="Magnuson J.K."/>
            <person name="James T.Y."/>
            <person name="O'Malley M.A."/>
            <person name="Stajich J.E."/>
            <person name="Spatafora J.W."/>
            <person name="Visel A."/>
            <person name="Grigoriev I.V."/>
        </authorList>
    </citation>
    <scope>NUCLEOTIDE SEQUENCE [LARGE SCALE GENOMIC DNA]</scope>
    <source>
        <strain evidence="2 3">NRRL 3116</strain>
    </source>
</reference>
<dbReference type="OrthoDB" id="2449473at2759"/>
<proteinExistence type="predicted"/>
<dbReference type="GeneID" id="33565267"/>
<protein>
    <submittedName>
        <fullName evidence="2">Uncharacterized protein</fullName>
    </submittedName>
</protein>
<feature type="region of interest" description="Disordered" evidence="1">
    <location>
        <begin position="104"/>
        <end position="129"/>
    </location>
</feature>
<name>A0A1Y2GU92_9FUNG</name>
<evidence type="ECO:0000313" key="2">
    <source>
        <dbReference type="EMBL" id="ORZ23788.1"/>
    </source>
</evidence>
<dbReference type="EMBL" id="MCFF01000009">
    <property type="protein sequence ID" value="ORZ23788.1"/>
    <property type="molecule type" value="Genomic_DNA"/>
</dbReference>